<dbReference type="RefSeq" id="WP_059149726.1">
    <property type="nucleotide sequence ID" value="NZ_KQ130452.1"/>
</dbReference>
<dbReference type="EMBL" id="JACU01000001">
    <property type="protein sequence ID" value="KMS60308.1"/>
    <property type="molecule type" value="Genomic_DNA"/>
</dbReference>
<feature type="region of interest" description="Disordered" evidence="1">
    <location>
        <begin position="53"/>
        <end position="75"/>
    </location>
</feature>
<reference evidence="2 3" key="1">
    <citation type="journal article" date="2015" name="G3 (Bethesda)">
        <title>Insights into Ongoing Evolution of the Hexachlorocyclohexane Catabolic Pathway from Comparative Genomics of Ten Sphingomonadaceae Strains.</title>
        <authorList>
            <person name="Pearce S.L."/>
            <person name="Oakeshott J.G."/>
            <person name="Pandey G."/>
        </authorList>
    </citation>
    <scope>NUCLEOTIDE SEQUENCE [LARGE SCALE GENOMIC DNA]</scope>
    <source>
        <strain evidence="2 3">LL02</strain>
    </source>
</reference>
<gene>
    <name evidence="2" type="ORF">V474_01075</name>
</gene>
<evidence type="ECO:0000313" key="3">
    <source>
        <dbReference type="Proteomes" id="UP000052268"/>
    </source>
</evidence>
<keyword evidence="3" id="KW-1185">Reference proteome</keyword>
<dbReference type="AlphaFoldDB" id="A0A0J7YAD9"/>
<dbReference type="OrthoDB" id="7431847at2"/>
<evidence type="ECO:0000313" key="2">
    <source>
        <dbReference type="EMBL" id="KMS60308.1"/>
    </source>
</evidence>
<accession>A0A0J7YAD9</accession>
<proteinExistence type="predicted"/>
<organism evidence="2 3">
    <name type="scientific">Novosphingobium barchaimii LL02</name>
    <dbReference type="NCBI Taxonomy" id="1114963"/>
    <lineage>
        <taxon>Bacteria</taxon>
        <taxon>Pseudomonadati</taxon>
        <taxon>Pseudomonadota</taxon>
        <taxon>Alphaproteobacteria</taxon>
        <taxon>Sphingomonadales</taxon>
        <taxon>Sphingomonadaceae</taxon>
        <taxon>Novosphingobium</taxon>
    </lineage>
</organism>
<comment type="caution">
    <text evidence="2">The sequence shown here is derived from an EMBL/GenBank/DDBJ whole genome shotgun (WGS) entry which is preliminary data.</text>
</comment>
<sequence length="114" mass="12189">MLAHKLDEVLPQTALSQGGSLELPAFPQWADAPISAPAEPQQPSAGVLELRRLAEPEAPSDGEVEAWHLPPPGIHTTGSQLRRRLVTAESIAALSAHEKPSLLQRICALLPGRK</sequence>
<protein>
    <submittedName>
        <fullName evidence="2">Uncharacterized protein</fullName>
    </submittedName>
</protein>
<dbReference type="Proteomes" id="UP000052268">
    <property type="component" value="Unassembled WGS sequence"/>
</dbReference>
<dbReference type="PATRIC" id="fig|1114963.3.peg.212"/>
<evidence type="ECO:0000256" key="1">
    <source>
        <dbReference type="SAM" id="MobiDB-lite"/>
    </source>
</evidence>
<name>A0A0J7YAD9_9SPHN</name>